<comment type="caution">
    <text evidence="1">The sequence shown here is derived from an EMBL/GenBank/DDBJ whole genome shotgun (WGS) entry which is preliminary data.</text>
</comment>
<accession>A0ACC3D8N3</accession>
<dbReference type="EMBL" id="JAWDJW010006840">
    <property type="protein sequence ID" value="KAK3063460.1"/>
    <property type="molecule type" value="Genomic_DNA"/>
</dbReference>
<reference evidence="1" key="1">
    <citation type="submission" date="2024-09" db="EMBL/GenBank/DDBJ databases">
        <title>Black Yeasts Isolated from many extreme environments.</title>
        <authorList>
            <person name="Coleine C."/>
            <person name="Stajich J.E."/>
            <person name="Selbmann L."/>
        </authorList>
    </citation>
    <scope>NUCLEOTIDE SEQUENCE</scope>
    <source>
        <strain evidence="1">CCFEE 5737</strain>
    </source>
</reference>
<dbReference type="Proteomes" id="UP001186974">
    <property type="component" value="Unassembled WGS sequence"/>
</dbReference>
<evidence type="ECO:0000313" key="2">
    <source>
        <dbReference type="Proteomes" id="UP001186974"/>
    </source>
</evidence>
<keyword evidence="2" id="KW-1185">Reference proteome</keyword>
<sequence length="293" mass="31694">MSSARPKNTSQPTPNPTAGMPNKPDTQTRLAIAIHEEKCSQLRIPTDSTKWDALETAVAIKFNKRAAIDFATATTPHRRRQAETKGSQLCDQESTKAKAQILTVETGMPEKQIWMDKDEYVHGPDLRMTNPDFLGWKIEFGATRKDDADEDGLVSPKMVPGKRIADTAVGDIDPKPVKVEVRYFTVGYDDPSLNGGDVPVGGPSAQADNFSIERPHATASPLTDGSSDLTLGSPWPPVEASDAVPLSLTDEIPKLALGSPRFPSAPVSTVREASAVYEFQAAEQAPPPLPPWL</sequence>
<gene>
    <name evidence="1" type="ORF">LTS18_000251</name>
</gene>
<evidence type="ECO:0000313" key="1">
    <source>
        <dbReference type="EMBL" id="KAK3063460.1"/>
    </source>
</evidence>
<organism evidence="1 2">
    <name type="scientific">Coniosporium uncinatum</name>
    <dbReference type="NCBI Taxonomy" id="93489"/>
    <lineage>
        <taxon>Eukaryota</taxon>
        <taxon>Fungi</taxon>
        <taxon>Dikarya</taxon>
        <taxon>Ascomycota</taxon>
        <taxon>Pezizomycotina</taxon>
        <taxon>Dothideomycetes</taxon>
        <taxon>Dothideomycetes incertae sedis</taxon>
        <taxon>Coniosporium</taxon>
    </lineage>
</organism>
<protein>
    <submittedName>
        <fullName evidence="1">Uncharacterized protein</fullName>
    </submittedName>
</protein>
<proteinExistence type="predicted"/>
<name>A0ACC3D8N3_9PEZI</name>